<dbReference type="eggNOG" id="KOG4626">
    <property type="taxonomic scope" value="Eukaryota"/>
</dbReference>
<dbReference type="Gene3D" id="3.30.160.60">
    <property type="entry name" value="Classic Zinc Finger"/>
    <property type="match status" value="1"/>
</dbReference>
<dbReference type="FunCoup" id="F0ZA65">
    <property type="interactions" value="937"/>
</dbReference>
<reference evidence="7" key="1">
    <citation type="journal article" date="2011" name="Genome Biol.">
        <title>Comparative genomics of the social amoebae Dictyostelium discoideum and Dictyostelium purpureum.</title>
        <authorList>
            <consortium name="US DOE Joint Genome Institute (JGI-PGF)"/>
            <person name="Sucgang R."/>
            <person name="Kuo A."/>
            <person name="Tian X."/>
            <person name="Salerno W."/>
            <person name="Parikh A."/>
            <person name="Feasley C.L."/>
            <person name="Dalin E."/>
            <person name="Tu H."/>
            <person name="Huang E."/>
            <person name="Barry K."/>
            <person name="Lindquist E."/>
            <person name="Shapiro H."/>
            <person name="Bruce D."/>
            <person name="Schmutz J."/>
            <person name="Salamov A."/>
            <person name="Fey P."/>
            <person name="Gaudet P."/>
            <person name="Anjard C."/>
            <person name="Babu M.M."/>
            <person name="Basu S."/>
            <person name="Bushmanova Y."/>
            <person name="van der Wel H."/>
            <person name="Katoh-Kurasawa M."/>
            <person name="Dinh C."/>
            <person name="Coutinho P.M."/>
            <person name="Saito T."/>
            <person name="Elias M."/>
            <person name="Schaap P."/>
            <person name="Kay R.R."/>
            <person name="Henrissat B."/>
            <person name="Eichinger L."/>
            <person name="Rivero F."/>
            <person name="Putnam N.H."/>
            <person name="West C.M."/>
            <person name="Loomis W.F."/>
            <person name="Chisholm R.L."/>
            <person name="Shaulsky G."/>
            <person name="Strassmann J.E."/>
            <person name="Queller D.C."/>
            <person name="Kuspa A."/>
            <person name="Grigoriev I.V."/>
        </authorList>
    </citation>
    <scope>NUCLEOTIDE SEQUENCE [LARGE SCALE GENOMIC DNA]</scope>
    <source>
        <strain evidence="7">QSDP1</strain>
    </source>
</reference>
<dbReference type="Pfam" id="PF00643">
    <property type="entry name" value="zf-B_box"/>
    <property type="match status" value="1"/>
</dbReference>
<evidence type="ECO:0000256" key="4">
    <source>
        <dbReference type="PROSITE-ProRule" id="PRU00024"/>
    </source>
</evidence>
<dbReference type="GeneID" id="10510197"/>
<dbReference type="STRING" id="5786.F0ZA65"/>
<dbReference type="SUPFAM" id="SSF57845">
    <property type="entry name" value="B-box zinc-binding domain"/>
    <property type="match status" value="1"/>
</dbReference>
<gene>
    <name evidence="6" type="ORF">DICPUDRAFT_96644</name>
</gene>
<dbReference type="CDD" id="cd19756">
    <property type="entry name" value="Bbox2"/>
    <property type="match status" value="1"/>
</dbReference>
<evidence type="ECO:0000259" key="5">
    <source>
        <dbReference type="PROSITE" id="PS50119"/>
    </source>
</evidence>
<dbReference type="SUPFAM" id="SSF48439">
    <property type="entry name" value="Protein prenylyltransferase"/>
    <property type="match status" value="2"/>
</dbReference>
<evidence type="ECO:0000256" key="1">
    <source>
        <dbReference type="ARBA" id="ARBA00022723"/>
    </source>
</evidence>
<dbReference type="OrthoDB" id="448213at2759"/>
<dbReference type="Gene3D" id="1.25.40.10">
    <property type="entry name" value="Tetratricopeptide repeat domain"/>
    <property type="match status" value="3"/>
</dbReference>
<dbReference type="GO" id="GO:0008270">
    <property type="term" value="F:zinc ion binding"/>
    <property type="evidence" value="ECO:0007669"/>
    <property type="project" value="UniProtKB-KW"/>
</dbReference>
<dbReference type="PROSITE" id="PS50119">
    <property type="entry name" value="ZF_BBOX"/>
    <property type="match status" value="1"/>
</dbReference>
<evidence type="ECO:0000256" key="2">
    <source>
        <dbReference type="ARBA" id="ARBA00022737"/>
    </source>
</evidence>
<feature type="domain" description="B box-type" evidence="5">
    <location>
        <begin position="92"/>
        <end position="134"/>
    </location>
</feature>
<organism evidence="6 7">
    <name type="scientific">Dictyostelium purpureum</name>
    <name type="common">Slime mold</name>
    <dbReference type="NCBI Taxonomy" id="5786"/>
    <lineage>
        <taxon>Eukaryota</taxon>
        <taxon>Amoebozoa</taxon>
        <taxon>Evosea</taxon>
        <taxon>Eumycetozoa</taxon>
        <taxon>Dictyostelia</taxon>
        <taxon>Dictyosteliales</taxon>
        <taxon>Dictyosteliaceae</taxon>
        <taxon>Dictyostelium</taxon>
    </lineage>
</organism>
<keyword evidence="4" id="KW-0862">Zinc</keyword>
<dbReference type="InterPro" id="IPR050498">
    <property type="entry name" value="Ycf3"/>
</dbReference>
<keyword evidence="2" id="KW-0677">Repeat</keyword>
<keyword evidence="4" id="KW-0863">Zinc-finger</keyword>
<evidence type="ECO:0000313" key="6">
    <source>
        <dbReference type="EMBL" id="EGC39146.1"/>
    </source>
</evidence>
<proteinExistence type="predicted"/>
<dbReference type="AlphaFoldDB" id="F0ZA65"/>
<accession>F0ZA65</accession>
<keyword evidence="3" id="KW-0802">TPR repeat</keyword>
<dbReference type="KEGG" id="dpp:DICPUDRAFT_96644"/>
<sequence length="1047" mass="120173">MESIICTSCFEIYDEPLLLSCGDIVCKKCLNSNTTISTLVNTIGVINGVTSIETHHNQQQINCSNQIICKVCDKKVSSFHLNKEIQLLVESFKIKSCLKHSRKETNLYCGDCKVLVCSSCKSDKVHKSHQVYDYNLIFFNALYYKIEMVMLQKVRQSQIQSQLADQKSASFNNIKSSDSIKKKDTRVRFNHNFFSNCKDIQYLNYLKNKIRELIPKNGLYSKKSFYMKSIEINKNSVISYFNLATTMSETPNEKSLKLYDGTTVTENDLYLKSIQLNPTNAFCYYNIAMGLDNQEELVTLPSGKKMNKIQLFVKAIETDQNYSLAYYNLAKNLKTNTIIMSNSIVMKRKDLFIKYIHFHPNHSFAYNNLGLNIKPNEVIQLLNGQKMNQKDLYRKSIDLNPNYSNPYINLASITTDSTVTLMNGSVLTKIDLYLKAIDCDENSSNAYNNLAAHVDKHQIICLLNGTKMSKKDLYLKSIDCNPQNANGYNNLALFLSNNDDKIQLLNGIKMNKKELYINSISIDPNNNLMAYNNLANCLKTNETVELKNGKIMNKKDLYIRCIGIDGTIPRIYINLAKNVNFIEKITLEDGNKLSKKDIFTKIIDLEPDQWIHYYNLANSLKLNEQVKLINGQKIGKKELYIKAIDLNAYDARLFNGLISILKNNEVIKLLNGLVLSKKDLYCKSMELEPNNSNTYFNLAMILTSSDVIQLRGCTENMNKRDLFIKCISLDPKNSKSYIYLADEMTINDTVVVYNNAEMNDGQLMNKLDLYIKSIDVFAKNAVAYYKTALYLPEPLESVQLLNGRAFTRQQLLLKSISINPRMAHSYFLLGQLLGPNESIKLPDGLHTGKKDLFIKSIELSPYVAQFYFGLATHMASHQNALEMIAKINGYRIKTRDVYLKSLYVHADYLFDITTGQLFLDMANMQTAHGQKINNIEQCTKAIDSDPFDYNNYFQLAYYLGFDESVTLLNNTNMTRNELCIKTIQINPNHVQSYFCLYFSLKNSSDDQYITMLNGEKLNKKDLLSKIEYIDKKFFDIMFHPLYNLINK</sequence>
<dbReference type="EMBL" id="GL870962">
    <property type="protein sequence ID" value="EGC39146.1"/>
    <property type="molecule type" value="Genomic_DNA"/>
</dbReference>
<keyword evidence="7" id="KW-1185">Reference proteome</keyword>
<dbReference type="OMA" id="CDPTYSD"/>
<dbReference type="RefSeq" id="XP_003284292.1">
    <property type="nucleotide sequence ID" value="XM_003284244.1"/>
</dbReference>
<dbReference type="Proteomes" id="UP000001064">
    <property type="component" value="Unassembled WGS sequence"/>
</dbReference>
<dbReference type="PANTHER" id="PTHR44858">
    <property type="entry name" value="TETRATRICOPEPTIDE REPEAT PROTEIN 6"/>
    <property type="match status" value="1"/>
</dbReference>
<dbReference type="GO" id="GO:0045087">
    <property type="term" value="P:innate immune response"/>
    <property type="evidence" value="ECO:0000318"/>
    <property type="project" value="GO_Central"/>
</dbReference>
<name>F0ZA65_DICPU</name>
<dbReference type="PANTHER" id="PTHR44858:SF1">
    <property type="entry name" value="UDP-N-ACETYLGLUCOSAMINE--PEPTIDE N-ACETYLGLUCOSAMINYLTRANSFERASE SPINDLY-RELATED"/>
    <property type="match status" value="1"/>
</dbReference>
<dbReference type="InterPro" id="IPR011990">
    <property type="entry name" value="TPR-like_helical_dom_sf"/>
</dbReference>
<dbReference type="Pfam" id="PF13431">
    <property type="entry name" value="TPR_17"/>
    <property type="match status" value="1"/>
</dbReference>
<evidence type="ECO:0000313" key="7">
    <source>
        <dbReference type="Proteomes" id="UP000001064"/>
    </source>
</evidence>
<evidence type="ECO:0000256" key="3">
    <source>
        <dbReference type="ARBA" id="ARBA00022803"/>
    </source>
</evidence>
<keyword evidence="1" id="KW-0479">Metal-binding</keyword>
<dbReference type="InterPro" id="IPR013083">
    <property type="entry name" value="Znf_RING/FYVE/PHD"/>
</dbReference>
<protein>
    <recommendedName>
        <fullName evidence="5">B box-type domain-containing protein</fullName>
    </recommendedName>
</protein>
<dbReference type="InterPro" id="IPR000315">
    <property type="entry name" value="Znf_B-box"/>
</dbReference>
<dbReference type="Gene3D" id="3.30.40.10">
    <property type="entry name" value="Zinc/RING finger domain, C3HC4 (zinc finger)"/>
    <property type="match status" value="1"/>
</dbReference>
<dbReference type="InParanoid" id="F0ZA65"/>
<dbReference type="VEuPathDB" id="AmoebaDB:DICPUDRAFT_96644"/>